<dbReference type="SUPFAM" id="SSF57196">
    <property type="entry name" value="EGF/Laminin"/>
    <property type="match status" value="1"/>
</dbReference>
<proteinExistence type="predicted"/>
<keyword evidence="7" id="KW-0130">Cell adhesion</keyword>
<dbReference type="FunFam" id="3.40.50.410:FF:000047">
    <property type="entry name" value="von Willebrand factor A domain containing 2"/>
    <property type="match status" value="1"/>
</dbReference>
<dbReference type="InterPro" id="IPR036465">
    <property type="entry name" value="vWFA_dom_sf"/>
</dbReference>
<dbReference type="Gene3D" id="3.40.50.410">
    <property type="entry name" value="von Willebrand factor, type A domain"/>
    <property type="match status" value="3"/>
</dbReference>
<dbReference type="GO" id="GO:0005581">
    <property type="term" value="C:collagen trimer"/>
    <property type="evidence" value="ECO:0007669"/>
    <property type="project" value="UniProtKB-KW"/>
</dbReference>
<dbReference type="Pfam" id="PF00008">
    <property type="entry name" value="EGF"/>
    <property type="match status" value="2"/>
</dbReference>
<dbReference type="OMA" id="GNHVCWK"/>
<dbReference type="PRINTS" id="PR00453">
    <property type="entry name" value="VWFADOMAIN"/>
</dbReference>
<keyword evidence="8" id="KW-0176">Collagen</keyword>
<dbReference type="FunFam" id="3.40.50.410:FF:000003">
    <property type="entry name" value="Collagen type VI alpha 3 chain"/>
    <property type="match status" value="1"/>
</dbReference>
<dbReference type="Proteomes" id="UP000008672">
    <property type="component" value="Unassembled WGS sequence"/>
</dbReference>
<reference evidence="14" key="1">
    <citation type="submission" date="2011-08" db="EMBL/GenBank/DDBJ databases">
        <title>The draft genome of Latimeria chalumnae.</title>
        <authorList>
            <person name="Di Palma F."/>
            <person name="Alfoldi J."/>
            <person name="Johnson J."/>
            <person name="Berlin A."/>
            <person name="Gnerre S."/>
            <person name="Jaffe D."/>
            <person name="MacCallum I."/>
            <person name="Young S."/>
            <person name="Walker B.J."/>
            <person name="Lander E."/>
            <person name="Lindblad-Toh K."/>
        </authorList>
    </citation>
    <scope>NUCLEOTIDE SEQUENCE [LARGE SCALE GENOMIC DNA]</scope>
    <source>
        <strain evidence="14">Wild caught</strain>
    </source>
</reference>
<dbReference type="InterPro" id="IPR050525">
    <property type="entry name" value="ECM_Assembly_Org"/>
</dbReference>
<dbReference type="Ensembl" id="ENSLACT00000013595.1">
    <property type="protein sequence ID" value="ENSLACP00000013499.1"/>
    <property type="gene ID" value="ENSLACG00000011885.1"/>
</dbReference>
<keyword evidence="14" id="KW-1185">Reference proteome</keyword>
<keyword evidence="3" id="KW-0272">Extracellular matrix</keyword>
<dbReference type="Pfam" id="PF00092">
    <property type="entry name" value="VWA"/>
    <property type="match status" value="3"/>
</dbReference>
<comment type="subcellular location">
    <subcellularLocation>
        <location evidence="1">Secreted</location>
        <location evidence="1">Extracellular space</location>
        <location evidence="1">Extracellular matrix</location>
    </subcellularLocation>
</comment>
<dbReference type="PANTHER" id="PTHR24020:SF37">
    <property type="entry name" value="VON WILLEBRAND FACTOR A DOMAIN-CONTAINING PROTEIN 2"/>
    <property type="match status" value="1"/>
</dbReference>
<dbReference type="PROSITE" id="PS50234">
    <property type="entry name" value="VWFA"/>
    <property type="match status" value="3"/>
</dbReference>
<evidence type="ECO:0000256" key="5">
    <source>
        <dbReference type="ARBA" id="ARBA00022729"/>
    </source>
</evidence>
<protein>
    <recommendedName>
        <fullName evidence="15">von Willebrand factor A domain containing 2</fullName>
    </recommendedName>
</protein>
<evidence type="ECO:0000313" key="14">
    <source>
        <dbReference type="Proteomes" id="UP000008672"/>
    </source>
</evidence>
<feature type="domain" description="VWFA" evidence="12">
    <location>
        <begin position="348"/>
        <end position="521"/>
    </location>
</feature>
<dbReference type="GO" id="GO:0005604">
    <property type="term" value="C:basement membrane"/>
    <property type="evidence" value="ECO:0007669"/>
    <property type="project" value="TreeGrafter"/>
</dbReference>
<feature type="domain" description="EGF-like" evidence="11">
    <location>
        <begin position="301"/>
        <end position="338"/>
    </location>
</feature>
<keyword evidence="5" id="KW-0732">Signal</keyword>
<dbReference type="eggNOG" id="KOG3544">
    <property type="taxonomic scope" value="Eukaryota"/>
</dbReference>
<evidence type="ECO:0000256" key="3">
    <source>
        <dbReference type="ARBA" id="ARBA00022530"/>
    </source>
</evidence>
<reference evidence="13" key="2">
    <citation type="submission" date="2025-08" db="UniProtKB">
        <authorList>
            <consortium name="Ensembl"/>
        </authorList>
    </citation>
    <scope>IDENTIFICATION</scope>
</reference>
<feature type="domain" description="VWFA" evidence="12">
    <location>
        <begin position="535"/>
        <end position="709"/>
    </location>
</feature>
<dbReference type="CDD" id="cd00054">
    <property type="entry name" value="EGF_CA"/>
    <property type="match status" value="1"/>
</dbReference>
<dbReference type="SMART" id="SM00179">
    <property type="entry name" value="EGF_CA"/>
    <property type="match status" value="2"/>
</dbReference>
<dbReference type="FunFam" id="3.40.50.410:FF:000054">
    <property type="entry name" value="von Willebrand factor A domain containing 2"/>
    <property type="match status" value="1"/>
</dbReference>
<keyword evidence="6" id="KW-0677">Repeat</keyword>
<dbReference type="PROSITE" id="PS01186">
    <property type="entry name" value="EGF_2"/>
    <property type="match status" value="1"/>
</dbReference>
<gene>
    <name evidence="13" type="primary">LOC102348000</name>
</gene>
<organism evidence="13 14">
    <name type="scientific">Latimeria chalumnae</name>
    <name type="common">Coelacanth</name>
    <dbReference type="NCBI Taxonomy" id="7897"/>
    <lineage>
        <taxon>Eukaryota</taxon>
        <taxon>Metazoa</taxon>
        <taxon>Chordata</taxon>
        <taxon>Craniata</taxon>
        <taxon>Vertebrata</taxon>
        <taxon>Euteleostomi</taxon>
        <taxon>Coelacanthiformes</taxon>
        <taxon>Coelacanthidae</taxon>
        <taxon>Latimeria</taxon>
    </lineage>
</organism>
<dbReference type="GO" id="GO:0005509">
    <property type="term" value="F:calcium ion binding"/>
    <property type="evidence" value="ECO:0007669"/>
    <property type="project" value="InterPro"/>
</dbReference>
<dbReference type="EMBL" id="AFYH01154882">
    <property type="status" value="NOT_ANNOTATED_CDS"/>
    <property type="molecule type" value="Genomic_DNA"/>
</dbReference>
<dbReference type="PROSITE" id="PS50026">
    <property type="entry name" value="EGF_3"/>
    <property type="match status" value="2"/>
</dbReference>
<dbReference type="EMBL" id="AFYH01154881">
    <property type="status" value="NOT_ANNOTATED_CDS"/>
    <property type="molecule type" value="Genomic_DNA"/>
</dbReference>
<evidence type="ECO:0000256" key="6">
    <source>
        <dbReference type="ARBA" id="ARBA00022737"/>
    </source>
</evidence>
<accession>H3AV28</accession>
<dbReference type="GO" id="GO:0005615">
    <property type="term" value="C:extracellular space"/>
    <property type="evidence" value="ECO:0007669"/>
    <property type="project" value="TreeGrafter"/>
</dbReference>
<dbReference type="InParanoid" id="H3AV28"/>
<dbReference type="FunFam" id="2.10.25.10:FF:000066">
    <property type="entry name" value="FAT atypical cadherin 4"/>
    <property type="match status" value="1"/>
</dbReference>
<dbReference type="GeneTree" id="ENSGT00940000159040"/>
<dbReference type="InterPro" id="IPR002035">
    <property type="entry name" value="VWF_A"/>
</dbReference>
<evidence type="ECO:0000256" key="10">
    <source>
        <dbReference type="PROSITE-ProRule" id="PRU00076"/>
    </source>
</evidence>
<dbReference type="SMART" id="SM00181">
    <property type="entry name" value="EGF"/>
    <property type="match status" value="2"/>
</dbReference>
<dbReference type="HOGENOM" id="CLU_008905_7_3_1"/>
<dbReference type="EMBL" id="AFYH01154883">
    <property type="status" value="NOT_ANNOTATED_CDS"/>
    <property type="molecule type" value="Genomic_DNA"/>
</dbReference>
<name>H3AV28_LATCH</name>
<evidence type="ECO:0008006" key="15">
    <source>
        <dbReference type="Google" id="ProtNLM"/>
    </source>
</evidence>
<keyword evidence="9" id="KW-1015">Disulfide bond</keyword>
<evidence type="ECO:0000256" key="7">
    <source>
        <dbReference type="ARBA" id="ARBA00022889"/>
    </source>
</evidence>
<evidence type="ECO:0000256" key="9">
    <source>
        <dbReference type="ARBA" id="ARBA00023157"/>
    </source>
</evidence>
<evidence type="ECO:0000256" key="1">
    <source>
        <dbReference type="ARBA" id="ARBA00004498"/>
    </source>
</evidence>
<dbReference type="InterPro" id="IPR001881">
    <property type="entry name" value="EGF-like_Ca-bd_dom"/>
</dbReference>
<comment type="caution">
    <text evidence="10">Lacks conserved residue(s) required for the propagation of feature annotation.</text>
</comment>
<evidence type="ECO:0000259" key="11">
    <source>
        <dbReference type="PROSITE" id="PS50026"/>
    </source>
</evidence>
<dbReference type="SUPFAM" id="SSF53300">
    <property type="entry name" value="vWA-like"/>
    <property type="match status" value="3"/>
</dbReference>
<evidence type="ECO:0000259" key="12">
    <source>
        <dbReference type="PROSITE" id="PS50234"/>
    </source>
</evidence>
<evidence type="ECO:0000256" key="2">
    <source>
        <dbReference type="ARBA" id="ARBA00022525"/>
    </source>
</evidence>
<dbReference type="PANTHER" id="PTHR24020">
    <property type="entry name" value="COLLAGEN ALPHA"/>
    <property type="match status" value="1"/>
</dbReference>
<evidence type="ECO:0000256" key="4">
    <source>
        <dbReference type="ARBA" id="ARBA00022536"/>
    </source>
</evidence>
<dbReference type="CDD" id="cd01472">
    <property type="entry name" value="vWA_collagen"/>
    <property type="match status" value="1"/>
</dbReference>
<sequence length="762" mass="84472">PSLVLFLIVVGGYFIFSKSSLVSQVYCLQRLLADQETIVKISTAGKLIQCSSAVDVILFLDGSYSIGKGSFERSKHFAAKLCNVLDINPDRVRIGVIQFSSRPKLEFALDVYPTQEEAKEAIKRIHFRGGSTDIGRAIKHVLKKGFPGGRLNVPKIMILLTDGKSQDNIIGPARFAKNSGIAIFAVGVKHPYWKALYTLASKPSDLYVFYAEHYDDALNGLFTTLTQATVCNDVHPACKVESHHCLRTTVEAEKEYKGNHICWKGKNNGAYGKPFVTFCPFFIWKRVHSTIQSRCHRTVCPDPCDSTPCLNGGTCLTESVDDYSCLCLLGYGGDKNCVPVGLAECTADILFLVDGSWNMGLEGFLRAKSFVKRLVQSFFTSSAKVLIGFAQYSDHVKMEIGIGQYESTSDLLLKIDSVHYEGGNTFTGRALDYVAEYGFKANQGARMEVPHILVVLSNSKSHDSVQSSAEYAREREIFILTVGTRRLFNEMNSITGDSRQVFTFSDPQEFYSKVTELRTKICGFNFLGCYAKALELVFILDASSNVGRQNYRLIKGFVRNVISQFDIDIDLTQVGMVIYSDKPRSIFNLDTFDSEGKMKKAVTQAPFLDGNAFTGKALNYVLEDIMSAKRRIRPGVHKFAVVVTDGQSSDDASASAERLRRNGIAVLTVGVGDAQSRTLLDIAGNPKLMIPVPSYEDMKHYETNLVHTICEELKVTVNLCTPNPCMNGGICVERGGSYNCQCFGWEGAHCEQNVQNDFKKKK</sequence>
<dbReference type="Gene3D" id="2.10.25.10">
    <property type="entry name" value="Laminin"/>
    <property type="match status" value="2"/>
</dbReference>
<keyword evidence="2" id="KW-0964">Secreted</keyword>
<dbReference type="SMART" id="SM00327">
    <property type="entry name" value="VWA"/>
    <property type="match status" value="3"/>
</dbReference>
<feature type="domain" description="VWFA" evidence="12">
    <location>
        <begin position="55"/>
        <end position="225"/>
    </location>
</feature>
<feature type="domain" description="EGF-like" evidence="11">
    <location>
        <begin position="716"/>
        <end position="751"/>
    </location>
</feature>
<evidence type="ECO:0000313" key="13">
    <source>
        <dbReference type="Ensembl" id="ENSLACP00000013499.1"/>
    </source>
</evidence>
<dbReference type="InterPro" id="IPR000742">
    <property type="entry name" value="EGF"/>
</dbReference>
<evidence type="ECO:0000256" key="8">
    <source>
        <dbReference type="ARBA" id="ARBA00023119"/>
    </source>
</evidence>
<reference evidence="13" key="3">
    <citation type="submission" date="2025-09" db="UniProtKB">
        <authorList>
            <consortium name="Ensembl"/>
        </authorList>
    </citation>
    <scope>IDENTIFICATION</scope>
</reference>
<keyword evidence="4 10" id="KW-0245">EGF-like domain</keyword>
<dbReference type="AlphaFoldDB" id="H3AV28"/>
<dbReference type="CDD" id="cd00053">
    <property type="entry name" value="EGF"/>
    <property type="match status" value="1"/>
</dbReference>
<dbReference type="GO" id="GO:0007161">
    <property type="term" value="P:calcium-independent cell-matrix adhesion"/>
    <property type="evidence" value="ECO:0007669"/>
    <property type="project" value="TreeGrafter"/>
</dbReference>